<comment type="caution">
    <text evidence="2">The sequence shown here is derived from an EMBL/GenBank/DDBJ whole genome shotgun (WGS) entry which is preliminary data.</text>
</comment>
<feature type="signal peptide" evidence="1">
    <location>
        <begin position="1"/>
        <end position="21"/>
    </location>
</feature>
<sequence length="360" mass="38485">MKSIKSCIIIAALCCIVPAMAQQSFGLAKYTAMCSYYGETISGTVDAYESGPTAEKVVKNIMSVIGLKPNFELRASNVPNAAAVMIKSKRYILYNPAFMDKINNASGTNWAAISILAHEIGHHLNGHTLDNVGSRPQTELDADEFSGFVLRKMGATLTDAQAVMSIIASPNGSKSHPPKRDRLAFIAAGWNNAGGSTTTAVASATPSPVVTKPSIVSHPVAVERPGVTKTPMLQQKQTVAQNYPSRVATPKQPQQRTIVSNVNAQPLRSQQIQQSALSNKNIMSDAYFVSNPKGKYYVTAKGNLVLVDNDKVFHIASLSKSDRQGYSLMFSDDGVNTVYVASGGTLVNGNGTKVGFLKAR</sequence>
<reference evidence="2 3" key="1">
    <citation type="submission" date="2019-07" db="EMBL/GenBank/DDBJ databases">
        <title>Flavobacterium sp. nov., isolated from glacier ice.</title>
        <authorList>
            <person name="Liu Q."/>
            <person name="Xin Y.-H."/>
        </authorList>
    </citation>
    <scope>NUCLEOTIDE SEQUENCE [LARGE SCALE GENOMIC DNA]</scope>
    <source>
        <strain evidence="2 3">ZT4R6</strain>
    </source>
</reference>
<dbReference type="EMBL" id="VJVZ01000010">
    <property type="protein sequence ID" value="TRW23038.1"/>
    <property type="molecule type" value="Genomic_DNA"/>
</dbReference>
<dbReference type="Proteomes" id="UP000320643">
    <property type="component" value="Unassembled WGS sequence"/>
</dbReference>
<accession>A0A552UXU3</accession>
<evidence type="ECO:0000313" key="2">
    <source>
        <dbReference type="EMBL" id="TRW23038.1"/>
    </source>
</evidence>
<dbReference type="RefSeq" id="WP_143374252.1">
    <property type="nucleotide sequence ID" value="NZ_VJVZ01000010.1"/>
</dbReference>
<dbReference type="Gene3D" id="3.30.2010.10">
    <property type="entry name" value="Metalloproteases ('zincins'), catalytic domain"/>
    <property type="match status" value="1"/>
</dbReference>
<evidence type="ECO:0000313" key="3">
    <source>
        <dbReference type="Proteomes" id="UP000320643"/>
    </source>
</evidence>
<dbReference type="AlphaFoldDB" id="A0A552UXU3"/>
<evidence type="ECO:0000256" key="1">
    <source>
        <dbReference type="SAM" id="SignalP"/>
    </source>
</evidence>
<name>A0A552UXU3_9FLAO</name>
<keyword evidence="3" id="KW-1185">Reference proteome</keyword>
<protein>
    <submittedName>
        <fullName evidence="2">Uncharacterized protein</fullName>
    </submittedName>
</protein>
<dbReference type="OrthoDB" id="1173761at2"/>
<organism evidence="2 3">
    <name type="scientific">Flavobacterium zepuense</name>
    <dbReference type="NCBI Taxonomy" id="2593302"/>
    <lineage>
        <taxon>Bacteria</taxon>
        <taxon>Pseudomonadati</taxon>
        <taxon>Bacteroidota</taxon>
        <taxon>Flavobacteriia</taxon>
        <taxon>Flavobacteriales</taxon>
        <taxon>Flavobacteriaceae</taxon>
        <taxon>Flavobacterium</taxon>
    </lineage>
</organism>
<proteinExistence type="predicted"/>
<keyword evidence="1" id="KW-0732">Signal</keyword>
<feature type="chain" id="PRO_5021757176" evidence="1">
    <location>
        <begin position="22"/>
        <end position="360"/>
    </location>
</feature>
<gene>
    <name evidence="2" type="ORF">FMM05_15200</name>
</gene>